<feature type="non-terminal residue" evidence="1">
    <location>
        <position position="1"/>
    </location>
</feature>
<dbReference type="Proteomes" id="UP001054252">
    <property type="component" value="Unassembled WGS sequence"/>
</dbReference>
<name>A0AAV5MWD4_9ROSI</name>
<gene>
    <name evidence="1" type="ORF">SLEP1_g60387</name>
</gene>
<keyword evidence="2" id="KW-1185">Reference proteome</keyword>
<proteinExistence type="predicted"/>
<reference evidence="1 2" key="1">
    <citation type="journal article" date="2021" name="Commun. Biol.">
        <title>The genome of Shorea leprosula (Dipterocarpaceae) highlights the ecological relevance of drought in aseasonal tropical rainforests.</title>
        <authorList>
            <person name="Ng K.K.S."/>
            <person name="Kobayashi M.J."/>
            <person name="Fawcett J.A."/>
            <person name="Hatakeyama M."/>
            <person name="Paape T."/>
            <person name="Ng C.H."/>
            <person name="Ang C.C."/>
            <person name="Tnah L.H."/>
            <person name="Lee C.T."/>
            <person name="Nishiyama T."/>
            <person name="Sese J."/>
            <person name="O'Brien M.J."/>
            <person name="Copetti D."/>
            <person name="Mohd Noor M.I."/>
            <person name="Ong R.C."/>
            <person name="Putra M."/>
            <person name="Sireger I.Z."/>
            <person name="Indrioko S."/>
            <person name="Kosugi Y."/>
            <person name="Izuno A."/>
            <person name="Isagi Y."/>
            <person name="Lee S.L."/>
            <person name="Shimizu K.K."/>
        </authorList>
    </citation>
    <scope>NUCLEOTIDE SEQUENCE [LARGE SCALE GENOMIC DNA]</scope>
    <source>
        <strain evidence="1">214</strain>
    </source>
</reference>
<protein>
    <submittedName>
        <fullName evidence="1">Uncharacterized protein</fullName>
    </submittedName>
</protein>
<evidence type="ECO:0000313" key="2">
    <source>
        <dbReference type="Proteomes" id="UP001054252"/>
    </source>
</evidence>
<sequence>FGGNASLYAPSPTFFRISKVTQPSLQAKFVRCLGR</sequence>
<organism evidence="1 2">
    <name type="scientific">Rubroshorea leprosula</name>
    <dbReference type="NCBI Taxonomy" id="152421"/>
    <lineage>
        <taxon>Eukaryota</taxon>
        <taxon>Viridiplantae</taxon>
        <taxon>Streptophyta</taxon>
        <taxon>Embryophyta</taxon>
        <taxon>Tracheophyta</taxon>
        <taxon>Spermatophyta</taxon>
        <taxon>Magnoliopsida</taxon>
        <taxon>eudicotyledons</taxon>
        <taxon>Gunneridae</taxon>
        <taxon>Pentapetalae</taxon>
        <taxon>rosids</taxon>
        <taxon>malvids</taxon>
        <taxon>Malvales</taxon>
        <taxon>Dipterocarpaceae</taxon>
        <taxon>Rubroshorea</taxon>
    </lineage>
</organism>
<dbReference type="EMBL" id="BPVZ01002123">
    <property type="protein sequence ID" value="GKV53874.1"/>
    <property type="molecule type" value="Genomic_DNA"/>
</dbReference>
<comment type="caution">
    <text evidence="1">The sequence shown here is derived from an EMBL/GenBank/DDBJ whole genome shotgun (WGS) entry which is preliminary data.</text>
</comment>
<evidence type="ECO:0000313" key="1">
    <source>
        <dbReference type="EMBL" id="GKV53874.1"/>
    </source>
</evidence>
<accession>A0AAV5MWD4</accession>
<dbReference type="AlphaFoldDB" id="A0AAV5MWD4"/>